<reference evidence="2" key="1">
    <citation type="submission" date="2021-11" db="EMBL/GenBank/DDBJ databases">
        <authorList>
            <person name="Herlambang A."/>
            <person name="Guo Y."/>
            <person name="Takashima Y."/>
            <person name="Nishizawa T."/>
        </authorList>
    </citation>
    <scope>NUCLEOTIDE SEQUENCE</scope>
    <source>
        <strain evidence="2">E1425</strain>
    </source>
</reference>
<feature type="transmembrane region" description="Helical" evidence="1">
    <location>
        <begin position="289"/>
        <end position="307"/>
    </location>
</feature>
<feature type="transmembrane region" description="Helical" evidence="1">
    <location>
        <begin position="327"/>
        <end position="348"/>
    </location>
</feature>
<dbReference type="Proteomes" id="UP000827284">
    <property type="component" value="Unassembled WGS sequence"/>
</dbReference>
<feature type="transmembrane region" description="Helical" evidence="1">
    <location>
        <begin position="101"/>
        <end position="121"/>
    </location>
</feature>
<dbReference type="GO" id="GO:0005794">
    <property type="term" value="C:Golgi apparatus"/>
    <property type="evidence" value="ECO:0007669"/>
    <property type="project" value="TreeGrafter"/>
</dbReference>
<protein>
    <submittedName>
        <fullName evidence="2">Uncharacterized protein</fullName>
    </submittedName>
</protein>
<dbReference type="PANTHER" id="PTHR34391:SF1">
    <property type="entry name" value="UPF0658 GOLGI APPARATUS MEMBRANE PROTEIN C1952.10C-RELATED"/>
    <property type="match status" value="1"/>
</dbReference>
<feature type="transmembrane region" description="Helical" evidence="1">
    <location>
        <begin position="260"/>
        <end position="282"/>
    </location>
</feature>
<evidence type="ECO:0000313" key="2">
    <source>
        <dbReference type="EMBL" id="GJJ68181.1"/>
    </source>
</evidence>
<evidence type="ECO:0000256" key="1">
    <source>
        <dbReference type="SAM" id="Phobius"/>
    </source>
</evidence>
<dbReference type="AlphaFoldDB" id="A0A9P3H132"/>
<name>A0A9P3H132_9FUNG</name>
<proteinExistence type="predicted"/>
<feature type="transmembrane region" description="Helical" evidence="1">
    <location>
        <begin position="16"/>
        <end position="36"/>
    </location>
</feature>
<dbReference type="EMBL" id="BQFW01000001">
    <property type="protein sequence ID" value="GJJ68181.1"/>
    <property type="molecule type" value="Genomic_DNA"/>
</dbReference>
<gene>
    <name evidence="2" type="ORF">EMPS_00527</name>
</gene>
<dbReference type="InterPro" id="IPR040410">
    <property type="entry name" value="UPF0658_Golgi"/>
</dbReference>
<accession>A0A9P3H132</accession>
<comment type="caution">
    <text evidence="2">The sequence shown here is derived from an EMBL/GenBank/DDBJ whole genome shotgun (WGS) entry which is preliminary data.</text>
</comment>
<keyword evidence="1" id="KW-1133">Transmembrane helix</keyword>
<keyword evidence="1" id="KW-0812">Transmembrane</keyword>
<evidence type="ECO:0000313" key="3">
    <source>
        <dbReference type="Proteomes" id="UP000827284"/>
    </source>
</evidence>
<feature type="transmembrane region" description="Helical" evidence="1">
    <location>
        <begin position="75"/>
        <end position="94"/>
    </location>
</feature>
<keyword evidence="1" id="KW-0472">Membrane</keyword>
<feature type="transmembrane region" description="Helical" evidence="1">
    <location>
        <begin position="210"/>
        <end position="234"/>
    </location>
</feature>
<dbReference type="OrthoDB" id="2448307at2759"/>
<keyword evidence="3" id="KW-1185">Reference proteome</keyword>
<reference evidence="2" key="2">
    <citation type="journal article" date="2022" name="Microbiol. Resour. Announc.">
        <title>Whole-Genome Sequence of Entomortierella parvispora E1425, a Mucoromycotan Fungus Associated with Burkholderiaceae-Related Endosymbiotic Bacteria.</title>
        <authorList>
            <person name="Herlambang A."/>
            <person name="Guo Y."/>
            <person name="Takashima Y."/>
            <person name="Narisawa K."/>
            <person name="Ohta H."/>
            <person name="Nishizawa T."/>
        </authorList>
    </citation>
    <scope>NUCLEOTIDE SEQUENCE</scope>
    <source>
        <strain evidence="2">E1425</strain>
    </source>
</reference>
<organism evidence="2 3">
    <name type="scientific">Entomortierella parvispora</name>
    <dbReference type="NCBI Taxonomy" id="205924"/>
    <lineage>
        <taxon>Eukaryota</taxon>
        <taxon>Fungi</taxon>
        <taxon>Fungi incertae sedis</taxon>
        <taxon>Mucoromycota</taxon>
        <taxon>Mortierellomycotina</taxon>
        <taxon>Mortierellomycetes</taxon>
        <taxon>Mortierellales</taxon>
        <taxon>Mortierellaceae</taxon>
        <taxon>Entomortierella</taxon>
    </lineage>
</organism>
<dbReference type="PANTHER" id="PTHR34391">
    <property type="entry name" value="UPF0658 GOLGI APPARATUS MEMBRANE PROTEIN C1952.10C-RELATED"/>
    <property type="match status" value="1"/>
</dbReference>
<sequence>MISRLAGDSTWSRYSLVWSSIQAVVIVALEAVIFRLHLTEVQNIQKAIGPAMIILGQKTLVGPDASLVVQTARVLSVYHVLFIVAQIFQLILLCDAMWNKNTIQIIAIVVFNCAMVGYAGVQVKQASDILVKTTGDSIPNTILNLFELPANPTPYHASKPYEIAVIALMVFFASGFAFIAYKLYKEFGWTIYKKIGADLAMRDMYKVYQIFIMILKFDVFFQLGFSAQFLYVVVLQSEPEKLGKSDSYSPSLTPEEARNILIVHLILSTGASIVLPILAWWGLKRESKWSISFFIAGGLAAMVYDIMKLTQVYTDPTRFSGASKFLTFFLIVNLILGLVTLYLAWVCMRNFNNGLSAHIGKVSGTNIYPMESVSTSNGPSAKRWSIE</sequence>
<feature type="transmembrane region" description="Helical" evidence="1">
    <location>
        <begin position="163"/>
        <end position="184"/>
    </location>
</feature>